<name>A0A9W6VJ90_9PSEU</name>
<evidence type="ECO:0000313" key="2">
    <source>
        <dbReference type="EMBL" id="GLY70475.1"/>
    </source>
</evidence>
<organism evidence="2 3">
    <name type="scientific">Amycolatopsis taiwanensis</name>
    <dbReference type="NCBI Taxonomy" id="342230"/>
    <lineage>
        <taxon>Bacteria</taxon>
        <taxon>Bacillati</taxon>
        <taxon>Actinomycetota</taxon>
        <taxon>Actinomycetes</taxon>
        <taxon>Pseudonocardiales</taxon>
        <taxon>Pseudonocardiaceae</taxon>
        <taxon>Amycolatopsis</taxon>
    </lineage>
</organism>
<dbReference type="Gene3D" id="3.40.190.10">
    <property type="entry name" value="Periplasmic binding protein-like II"/>
    <property type="match status" value="1"/>
</dbReference>
<gene>
    <name evidence="2" type="ORF">Atai01_70940</name>
</gene>
<keyword evidence="3" id="KW-1185">Reference proteome</keyword>
<dbReference type="Proteomes" id="UP001165136">
    <property type="component" value="Unassembled WGS sequence"/>
</dbReference>
<proteinExistence type="predicted"/>
<feature type="domain" description="LysR substrate-binding" evidence="1">
    <location>
        <begin position="2"/>
        <end position="198"/>
    </location>
</feature>
<sequence length="209" mass="22320">MRVAVTHTLATTYFPAWWARCGDPRPIPCSLLATNTLDGYDLLVQGGCDLLLAYADPAGPPSVPDADVEWIVVAGDRLAPYSSVTGGQVDYTLPGTPGSPVPVVTHGQGAFLGRVTDRILAQRDLHLTPTVQSDLTSALTALVHAGLGVGWLPENLASPGVAEGALRQVGDATLTARLEIRLYRMRRERMFRHVATIWRNAAKLAAGET</sequence>
<dbReference type="InterPro" id="IPR005119">
    <property type="entry name" value="LysR_subst-bd"/>
</dbReference>
<evidence type="ECO:0000313" key="3">
    <source>
        <dbReference type="Proteomes" id="UP001165136"/>
    </source>
</evidence>
<dbReference type="AlphaFoldDB" id="A0A9W6VJ90"/>
<reference evidence="2" key="1">
    <citation type="submission" date="2023-03" db="EMBL/GenBank/DDBJ databases">
        <title>Amycolatopsis taiwanensis NBRC 103393.</title>
        <authorList>
            <person name="Ichikawa N."/>
            <person name="Sato H."/>
            <person name="Tonouchi N."/>
        </authorList>
    </citation>
    <scope>NUCLEOTIDE SEQUENCE</scope>
    <source>
        <strain evidence="2">NBRC 103393</strain>
    </source>
</reference>
<accession>A0A9W6VJ90</accession>
<dbReference type="SUPFAM" id="SSF53850">
    <property type="entry name" value="Periplasmic binding protein-like II"/>
    <property type="match status" value="1"/>
</dbReference>
<comment type="caution">
    <text evidence="2">The sequence shown here is derived from an EMBL/GenBank/DDBJ whole genome shotgun (WGS) entry which is preliminary data.</text>
</comment>
<dbReference type="EMBL" id="BSTI01000023">
    <property type="protein sequence ID" value="GLY70475.1"/>
    <property type="molecule type" value="Genomic_DNA"/>
</dbReference>
<dbReference type="Pfam" id="PF03466">
    <property type="entry name" value="LysR_substrate"/>
    <property type="match status" value="1"/>
</dbReference>
<evidence type="ECO:0000259" key="1">
    <source>
        <dbReference type="Pfam" id="PF03466"/>
    </source>
</evidence>
<protein>
    <recommendedName>
        <fullName evidence="1">LysR substrate-binding domain-containing protein</fullName>
    </recommendedName>
</protein>